<dbReference type="CDD" id="cd01392">
    <property type="entry name" value="HTH_LacI"/>
    <property type="match status" value="1"/>
</dbReference>
<gene>
    <name evidence="6" type="ORF">G1H10_07905</name>
</gene>
<dbReference type="InterPro" id="IPR010982">
    <property type="entry name" value="Lambda_DNA-bd_dom_sf"/>
</dbReference>
<evidence type="ECO:0000256" key="4">
    <source>
        <dbReference type="ARBA" id="ARBA00023163"/>
    </source>
</evidence>
<evidence type="ECO:0000256" key="3">
    <source>
        <dbReference type="ARBA" id="ARBA00023125"/>
    </source>
</evidence>
<dbReference type="SUPFAM" id="SSF47413">
    <property type="entry name" value="lambda repressor-like DNA-binding domains"/>
    <property type="match status" value="1"/>
</dbReference>
<dbReference type="GO" id="GO:0000976">
    <property type="term" value="F:transcription cis-regulatory region binding"/>
    <property type="evidence" value="ECO:0007669"/>
    <property type="project" value="TreeGrafter"/>
</dbReference>
<protein>
    <submittedName>
        <fullName evidence="6">LacI family transcriptional regulator</fullName>
    </submittedName>
</protein>
<dbReference type="SUPFAM" id="SSF53822">
    <property type="entry name" value="Periplasmic binding protein-like I"/>
    <property type="match status" value="1"/>
</dbReference>
<evidence type="ECO:0000256" key="2">
    <source>
        <dbReference type="ARBA" id="ARBA00023015"/>
    </source>
</evidence>
<dbReference type="InterPro" id="IPR028082">
    <property type="entry name" value="Peripla_BP_I"/>
</dbReference>
<sequence length="367" mass="39454">MASPGRRRRPTQVDIARHAGVSQATVSLVISGGPASDQVAEATRQAVLAAAEELGYSANAAARSLKGGRNHLLGLYTFEPVFPVDQRDFYYPFLLGVEEETAQQGYDLLLFSSAGSGGDRRIYARGANRLKVADGCVLLGRHLHRDDLAHLVQEDFPFVFIGRREVPGAELSYVAVDYAAATRELVQTLARLGHRTMLYLQVTGGDEPTRDREAGYRQGLSDAGISVDESLIHPLRSPADLTPGTVQTWLDAGVTAVLVEPTEDDSTVVAVEDAVTRAGLRIPEDISVALLGDPPLSDATARDWTRFTLPRTDMGRQAVRLLLDLLDDPNDDARQLLVPADQVTGETIAAPPSTIVDDQVGHGQTGG</sequence>
<reference evidence="6 7" key="1">
    <citation type="submission" date="2020-02" db="EMBL/GenBank/DDBJ databases">
        <authorList>
            <person name="Li X.-J."/>
            <person name="Han X.-M."/>
        </authorList>
    </citation>
    <scope>NUCLEOTIDE SEQUENCE [LARGE SCALE GENOMIC DNA]</scope>
    <source>
        <strain evidence="6 7">CCTCC AB 2017055</strain>
    </source>
</reference>
<dbReference type="Pfam" id="PF00356">
    <property type="entry name" value="LacI"/>
    <property type="match status" value="1"/>
</dbReference>
<dbReference type="Gene3D" id="1.10.260.40">
    <property type="entry name" value="lambda repressor-like DNA-binding domains"/>
    <property type="match status" value="1"/>
</dbReference>
<evidence type="ECO:0000256" key="1">
    <source>
        <dbReference type="ARBA" id="ARBA00022491"/>
    </source>
</evidence>
<dbReference type="InterPro" id="IPR046335">
    <property type="entry name" value="LacI/GalR-like_sensor"/>
</dbReference>
<evidence type="ECO:0000313" key="6">
    <source>
        <dbReference type="EMBL" id="NEE00092.1"/>
    </source>
</evidence>
<feature type="domain" description="HTH lacI-type" evidence="5">
    <location>
        <begin position="10"/>
        <end position="67"/>
    </location>
</feature>
<keyword evidence="4" id="KW-0804">Transcription</keyword>
<dbReference type="PANTHER" id="PTHR30146">
    <property type="entry name" value="LACI-RELATED TRANSCRIPTIONAL REPRESSOR"/>
    <property type="match status" value="1"/>
</dbReference>
<proteinExistence type="predicted"/>
<keyword evidence="3" id="KW-0238">DNA-binding</keyword>
<keyword evidence="2" id="KW-0805">Transcription regulation</keyword>
<evidence type="ECO:0000313" key="7">
    <source>
        <dbReference type="Proteomes" id="UP000475214"/>
    </source>
</evidence>
<keyword evidence="1" id="KW-0678">Repressor</keyword>
<dbReference type="EMBL" id="JAAGOA010000004">
    <property type="protein sequence ID" value="NEE00092.1"/>
    <property type="molecule type" value="Genomic_DNA"/>
</dbReference>
<dbReference type="Pfam" id="PF13377">
    <property type="entry name" value="Peripla_BP_3"/>
    <property type="match status" value="1"/>
</dbReference>
<dbReference type="Proteomes" id="UP000475214">
    <property type="component" value="Unassembled WGS sequence"/>
</dbReference>
<dbReference type="Gene3D" id="3.40.50.2300">
    <property type="match status" value="2"/>
</dbReference>
<dbReference type="InterPro" id="IPR000843">
    <property type="entry name" value="HTH_LacI"/>
</dbReference>
<name>A0A6L9S6D0_9ACTN</name>
<comment type="caution">
    <text evidence="6">The sequence shown here is derived from an EMBL/GenBank/DDBJ whole genome shotgun (WGS) entry which is preliminary data.</text>
</comment>
<accession>A0A6L9S6D0</accession>
<dbReference type="PROSITE" id="PS50932">
    <property type="entry name" value="HTH_LACI_2"/>
    <property type="match status" value="1"/>
</dbReference>
<dbReference type="GO" id="GO:0003700">
    <property type="term" value="F:DNA-binding transcription factor activity"/>
    <property type="evidence" value="ECO:0007669"/>
    <property type="project" value="TreeGrafter"/>
</dbReference>
<dbReference type="AlphaFoldDB" id="A0A6L9S6D0"/>
<dbReference type="SMART" id="SM00354">
    <property type="entry name" value="HTH_LACI"/>
    <property type="match status" value="1"/>
</dbReference>
<dbReference type="CDD" id="cd06267">
    <property type="entry name" value="PBP1_LacI_sugar_binding-like"/>
    <property type="match status" value="1"/>
</dbReference>
<dbReference type="PANTHER" id="PTHR30146:SF148">
    <property type="entry name" value="HTH-TYPE TRANSCRIPTIONAL REPRESSOR PURR-RELATED"/>
    <property type="match status" value="1"/>
</dbReference>
<organism evidence="6 7">
    <name type="scientific">Phytoactinopolyspora halotolerans</name>
    <dbReference type="NCBI Taxonomy" id="1981512"/>
    <lineage>
        <taxon>Bacteria</taxon>
        <taxon>Bacillati</taxon>
        <taxon>Actinomycetota</taxon>
        <taxon>Actinomycetes</taxon>
        <taxon>Jiangellales</taxon>
        <taxon>Jiangellaceae</taxon>
        <taxon>Phytoactinopolyspora</taxon>
    </lineage>
</organism>
<dbReference type="RefSeq" id="WP_163735163.1">
    <property type="nucleotide sequence ID" value="NZ_JAAGOA010000004.1"/>
</dbReference>
<keyword evidence="7" id="KW-1185">Reference proteome</keyword>
<evidence type="ECO:0000259" key="5">
    <source>
        <dbReference type="PROSITE" id="PS50932"/>
    </source>
</evidence>